<reference evidence="1" key="1">
    <citation type="submission" date="2020-12" db="EMBL/GenBank/DDBJ databases">
        <title>WGS assembly of Carya illinoinensis cv. Pawnee.</title>
        <authorList>
            <person name="Platts A."/>
            <person name="Shu S."/>
            <person name="Wright S."/>
            <person name="Barry K."/>
            <person name="Edger P."/>
            <person name="Pires J.C."/>
            <person name="Schmutz J."/>
        </authorList>
    </citation>
    <scope>NUCLEOTIDE SEQUENCE</scope>
    <source>
        <tissue evidence="1">Leaf</tissue>
    </source>
</reference>
<keyword evidence="2" id="KW-1185">Reference proteome</keyword>
<protein>
    <submittedName>
        <fullName evidence="1">Uncharacterized protein</fullName>
    </submittedName>
</protein>
<proteinExistence type="predicted"/>
<gene>
    <name evidence="1" type="ORF">CIPAW_15G070100</name>
</gene>
<dbReference type="Proteomes" id="UP000811609">
    <property type="component" value="Chromosome 15"/>
</dbReference>
<name>A0A8T1NAX9_CARIL</name>
<organism evidence="1 2">
    <name type="scientific">Carya illinoinensis</name>
    <name type="common">Pecan</name>
    <dbReference type="NCBI Taxonomy" id="32201"/>
    <lineage>
        <taxon>Eukaryota</taxon>
        <taxon>Viridiplantae</taxon>
        <taxon>Streptophyta</taxon>
        <taxon>Embryophyta</taxon>
        <taxon>Tracheophyta</taxon>
        <taxon>Spermatophyta</taxon>
        <taxon>Magnoliopsida</taxon>
        <taxon>eudicotyledons</taxon>
        <taxon>Gunneridae</taxon>
        <taxon>Pentapetalae</taxon>
        <taxon>rosids</taxon>
        <taxon>fabids</taxon>
        <taxon>Fagales</taxon>
        <taxon>Juglandaceae</taxon>
        <taxon>Carya</taxon>
    </lineage>
</organism>
<accession>A0A8T1NAX9</accession>
<dbReference type="EMBL" id="CM031823">
    <property type="protein sequence ID" value="KAG6626708.1"/>
    <property type="molecule type" value="Genomic_DNA"/>
</dbReference>
<evidence type="ECO:0000313" key="2">
    <source>
        <dbReference type="Proteomes" id="UP000811609"/>
    </source>
</evidence>
<sequence length="110" mass="13297">MLVTWQQPTTKEMIVIFICVPIEEYSHRRIPWTANFAGGLKTKPHHIANTYEIIKDLQRELFVQIDQRSGHYYYYRRRHLFQIGNFQLSLLHDKSDVSPLYQNRQPDFFL</sequence>
<dbReference type="AlphaFoldDB" id="A0A8T1NAX9"/>
<comment type="caution">
    <text evidence="1">The sequence shown here is derived from an EMBL/GenBank/DDBJ whole genome shotgun (WGS) entry which is preliminary data.</text>
</comment>
<evidence type="ECO:0000313" key="1">
    <source>
        <dbReference type="EMBL" id="KAG6626708.1"/>
    </source>
</evidence>